<proteinExistence type="predicted"/>
<sequence length="264" mass="28904">MLTASLTPTRTTREFQYVQHVHDGPSTYMLTTGNCTGVFKLPLQDPAWPYYWYIGNDEVFLVARKFTEAEFAHYCSNGGGVLLKTMCTHGEIGQDTMVIGAEGEFAHWLAVSVNDTETALPSPPGSTHVVTCTVDARDVFEYREVSLQLRSTDVKQNHYMRYLEATGNKCRGPPISRDIATAASANWQTLVQENAGSGWRDLVWEASSTAHGPRQAPFDFPESTKTIEDGLGLVAAMVTARMNSTTTHAVSSTAVMEATRVGNG</sequence>
<comment type="caution">
    <text evidence="1">The sequence shown here is derived from an EMBL/GenBank/DDBJ whole genome shotgun (WGS) entry which is preliminary data.</text>
</comment>
<protein>
    <submittedName>
        <fullName evidence="1">Uncharacterized protein</fullName>
    </submittedName>
</protein>
<dbReference type="OrthoDB" id="5400196at2759"/>
<evidence type="ECO:0000313" key="2">
    <source>
        <dbReference type="Proteomes" id="UP000737391"/>
    </source>
</evidence>
<gene>
    <name evidence="1" type="ORF">FAGAP_8603</name>
</gene>
<reference evidence="1" key="1">
    <citation type="submission" date="2020-01" db="EMBL/GenBank/DDBJ databases">
        <title>Identification and distribution of gene clusters putatively required for synthesis of sphingolipid metabolism inhibitors in phylogenetically diverse species of the filamentous fungus Fusarium.</title>
        <authorList>
            <person name="Kim H.-S."/>
            <person name="Busman M."/>
            <person name="Brown D.W."/>
            <person name="Divon H."/>
            <person name="Uhlig S."/>
            <person name="Proctor R.H."/>
        </authorList>
    </citation>
    <scope>NUCLEOTIDE SEQUENCE</scope>
    <source>
        <strain evidence="1">NRRL 31653</strain>
    </source>
</reference>
<dbReference type="AlphaFoldDB" id="A0A9P5E9Z5"/>
<name>A0A9P5E9Z5_9HYPO</name>
<keyword evidence="2" id="KW-1185">Reference proteome</keyword>
<dbReference type="Proteomes" id="UP000737391">
    <property type="component" value="Unassembled WGS sequence"/>
</dbReference>
<dbReference type="EMBL" id="LUFC02000669">
    <property type="protein sequence ID" value="KAF4495274.1"/>
    <property type="molecule type" value="Genomic_DNA"/>
</dbReference>
<organism evidence="1 2">
    <name type="scientific">Fusarium agapanthi</name>
    <dbReference type="NCBI Taxonomy" id="1803897"/>
    <lineage>
        <taxon>Eukaryota</taxon>
        <taxon>Fungi</taxon>
        <taxon>Dikarya</taxon>
        <taxon>Ascomycota</taxon>
        <taxon>Pezizomycotina</taxon>
        <taxon>Sordariomycetes</taxon>
        <taxon>Hypocreomycetidae</taxon>
        <taxon>Hypocreales</taxon>
        <taxon>Nectriaceae</taxon>
        <taxon>Fusarium</taxon>
        <taxon>Fusarium fujikuroi species complex</taxon>
    </lineage>
</organism>
<accession>A0A9P5E9Z5</accession>
<evidence type="ECO:0000313" key="1">
    <source>
        <dbReference type="EMBL" id="KAF4495274.1"/>
    </source>
</evidence>